<dbReference type="Gene3D" id="3.40.50.300">
    <property type="entry name" value="P-loop containing nucleotide triphosphate hydrolases"/>
    <property type="match status" value="1"/>
</dbReference>
<proteinExistence type="predicted"/>
<dbReference type="InterPro" id="IPR027417">
    <property type="entry name" value="P-loop_NTPase"/>
</dbReference>
<dbReference type="Proteomes" id="UP000318834">
    <property type="component" value="Unassembled WGS sequence"/>
</dbReference>
<reference evidence="2 3" key="1">
    <citation type="journal article" date="2019" name="Nat. Microbiol.">
        <title>Mediterranean grassland soil C-N compound turnover is dependent on rainfall and depth, and is mediated by genomically divergent microorganisms.</title>
        <authorList>
            <person name="Diamond S."/>
            <person name="Andeer P.F."/>
            <person name="Li Z."/>
            <person name="Crits-Christoph A."/>
            <person name="Burstein D."/>
            <person name="Anantharaman K."/>
            <person name="Lane K.R."/>
            <person name="Thomas B.C."/>
            <person name="Pan C."/>
            <person name="Northen T.R."/>
            <person name="Banfield J.F."/>
        </authorList>
    </citation>
    <scope>NUCLEOTIDE SEQUENCE [LARGE SCALE GENOMIC DNA]</scope>
    <source>
        <strain evidence="2">NP_8</strain>
    </source>
</reference>
<protein>
    <submittedName>
        <fullName evidence="2">Uncharacterized protein</fullName>
    </submittedName>
</protein>
<comment type="caution">
    <text evidence="2">The sequence shown here is derived from an EMBL/GenBank/DDBJ whole genome shotgun (WGS) entry which is preliminary data.</text>
</comment>
<accession>A0A537IZY3</accession>
<name>A0A537IZY3_9BACT</name>
<gene>
    <name evidence="2" type="ORF">E6H05_02210</name>
</gene>
<feature type="region of interest" description="Disordered" evidence="1">
    <location>
        <begin position="1"/>
        <end position="27"/>
    </location>
</feature>
<dbReference type="EMBL" id="VBAP01000009">
    <property type="protein sequence ID" value="TMI76837.1"/>
    <property type="molecule type" value="Genomic_DNA"/>
</dbReference>
<evidence type="ECO:0000256" key="1">
    <source>
        <dbReference type="SAM" id="MobiDB-lite"/>
    </source>
</evidence>
<organism evidence="2 3">
    <name type="scientific">Candidatus Segetimicrobium genomatis</name>
    <dbReference type="NCBI Taxonomy" id="2569760"/>
    <lineage>
        <taxon>Bacteria</taxon>
        <taxon>Bacillati</taxon>
        <taxon>Candidatus Sysuimicrobiota</taxon>
        <taxon>Candidatus Sysuimicrobiia</taxon>
        <taxon>Candidatus Sysuimicrobiales</taxon>
        <taxon>Candidatus Segetimicrobiaceae</taxon>
        <taxon>Candidatus Segetimicrobium</taxon>
    </lineage>
</organism>
<evidence type="ECO:0000313" key="2">
    <source>
        <dbReference type="EMBL" id="TMI76837.1"/>
    </source>
</evidence>
<dbReference type="AlphaFoldDB" id="A0A537IZY3"/>
<dbReference type="SUPFAM" id="SSF53795">
    <property type="entry name" value="PEP carboxykinase-like"/>
    <property type="match status" value="1"/>
</dbReference>
<evidence type="ECO:0000313" key="3">
    <source>
        <dbReference type="Proteomes" id="UP000318834"/>
    </source>
</evidence>
<sequence length="575" mass="64250">MSDPHSFPSAPTPDAMEWPGTPIGAGNVITRTKTRTAVHDKSTDRIEGRRDALVDAAVGHITRRAGREPLFRDDVVIHGVRVRATTNSEHLHDFWVDNWYSPEEWKAVTGLTPSREPQVTVFALGGVAEQPEAAYYSRKTNTIVFFNTAYYGQLKSWVLGAVGRVLAEEYGIHSVHGACVEKDGHGILYIAPTGTGKSTSSYGLVGFPNTRFHSDDWVYIRYAFRTKDGRRLQPMAVALPDGMQVRGYRAFRWLESRAQTQPGTTVTGLDLENREITVSVSALDLDAPIEASAFTSEKIFYLRTNLVENFPLSAMQMLHSKMENVPDVSAEYVTRRAPMLDELIEAIRTEGGTVTEYFAGRSQQELRQLLARLIAFDNARAMLDISKVLPSDRIFTNPMEPTRLSTVVLLRRDPGDKVVTQRLTLPQFMAALLVGETPDKKREVAYNAYRAVDDDVEKAFIASIEDEARRAGATLTGAGRGQAPADELYRVFERRSDTPETLREEFELFRVMFRVCDCFGVNTILMADPHVKDRKEAVGLTMEIIARLADERPPALRLTLESYRSFLGAPAPRSA</sequence>